<evidence type="ECO:0000313" key="1">
    <source>
        <dbReference type="EMBL" id="EQB11676.1"/>
    </source>
</evidence>
<comment type="caution">
    <text evidence="1">The sequence shown here is derived from an EMBL/GenBank/DDBJ whole genome shotgun (WGS) entry which is preliminary data.</text>
</comment>
<proteinExistence type="predicted"/>
<dbReference type="Proteomes" id="UP000015531">
    <property type="component" value="Unassembled WGS sequence"/>
</dbReference>
<reference evidence="1 2" key="1">
    <citation type="journal article" date="2013" name="Genome Announc.">
        <title>Draft Genome Sequence of Sphingobium lactosutens Strain DS20T, Isolated from a Hexachlorocyclohexane Dumpsite.</title>
        <authorList>
            <person name="Kumar R."/>
            <person name="Dwivedi V."/>
            <person name="Negi V."/>
            <person name="Khurana J.P."/>
            <person name="Lal R."/>
        </authorList>
    </citation>
    <scope>NUCLEOTIDE SEQUENCE [LARGE SCALE GENOMIC DNA]</scope>
    <source>
        <strain evidence="1 2">DS20</strain>
    </source>
</reference>
<dbReference type="EMBL" id="ATDP01000106">
    <property type="protein sequence ID" value="EQB11676.1"/>
    <property type="molecule type" value="Genomic_DNA"/>
</dbReference>
<gene>
    <name evidence="1" type="ORF">RLDS_21330</name>
</gene>
<name>T0H5R2_9SPHN</name>
<organism evidence="1 2">
    <name type="scientific">Sphingobium lactosutens DS20</name>
    <dbReference type="NCBI Taxonomy" id="1331060"/>
    <lineage>
        <taxon>Bacteria</taxon>
        <taxon>Pseudomonadati</taxon>
        <taxon>Pseudomonadota</taxon>
        <taxon>Alphaproteobacteria</taxon>
        <taxon>Sphingomonadales</taxon>
        <taxon>Sphingomonadaceae</taxon>
        <taxon>Sphingobium</taxon>
    </lineage>
</organism>
<dbReference type="RefSeq" id="WP_021227740.1">
    <property type="nucleotide sequence ID" value="NZ_ATDP01000106.1"/>
</dbReference>
<accession>T0H5R2</accession>
<sequence length="140" mass="15519">MIQHDYAMAELLARVESAERSIRALESSVSYLWARGDETMRLIDTVADNLVETINEVDDKYAAESCVTRTTLGLLLAEVSRPPEQPDVETLCNVFQGVVEGEASTLDADQIDIFRVVSSMADDIVNEARDWQANGLRRAA</sequence>
<dbReference type="AlphaFoldDB" id="T0H5R2"/>
<evidence type="ECO:0000313" key="2">
    <source>
        <dbReference type="Proteomes" id="UP000015531"/>
    </source>
</evidence>
<keyword evidence="2" id="KW-1185">Reference proteome</keyword>
<protein>
    <submittedName>
        <fullName evidence="1">Uncharacterized protein</fullName>
    </submittedName>
</protein>
<dbReference type="PATRIC" id="fig|1331060.3.peg.4125"/>